<sequence>MSMRTFYNFLISFIQFILPFFALFNKKIKLFVDGRKQTLTILKEKISKNNSIIWIHTASLGEYEQGLPIIKELKKMYSNKKIVVSFFSPSGYEIKKNTTDSNVVVYLPLDTKKNVISFLDALQPEIAIFVKYEFWINYLFELKKRNIKTYLVSGIFRKNQIFFTWYGGLLRKALFSFTHFFVQNDISKNLLQSIGFSNVTTSGDTRFDRVLEILHQNNSLDFIEKFVNNQICIVFGSSWREDEEIFLQFVNYCPEHIKIIIAPHNINENEINSLRRKIHKKVTFFSEKDTKNLSEYNVFIIDTIGILTKVYSYADIAYVGGGMKTGLHNVLEPAVFGIPVVIGKEYSKFLEAKELVKLGGILSVDNPKDFSKVIIAFVVDKNLRQKAGNINKNYIESKKGATNTFIQFIKNQ</sequence>
<organism evidence="10 12">
    <name type="scientific">Capnocytophaga catalasegens</name>
    <dbReference type="NCBI Taxonomy" id="1004260"/>
    <lineage>
        <taxon>Bacteria</taxon>
        <taxon>Pseudomonadati</taxon>
        <taxon>Bacteroidota</taxon>
        <taxon>Flavobacteriia</taxon>
        <taxon>Flavobacteriales</taxon>
        <taxon>Flavobacteriaceae</taxon>
        <taxon>Capnocytophaga</taxon>
    </lineage>
</organism>
<dbReference type="EMBL" id="BQKA01000033">
    <property type="protein sequence ID" value="GJM50880.1"/>
    <property type="molecule type" value="Genomic_DNA"/>
</dbReference>
<evidence type="ECO:0000256" key="1">
    <source>
        <dbReference type="ARBA" id="ARBA00004713"/>
    </source>
</evidence>
<evidence type="ECO:0000313" key="11">
    <source>
        <dbReference type="EMBL" id="GJM52033.1"/>
    </source>
</evidence>
<evidence type="ECO:0000256" key="5">
    <source>
        <dbReference type="ARBA" id="ARBA00031445"/>
    </source>
</evidence>
<dbReference type="Gene3D" id="3.40.50.11720">
    <property type="entry name" value="3-Deoxy-D-manno-octulosonic-acid transferase, N-terminal domain"/>
    <property type="match status" value="1"/>
</dbReference>
<keyword evidence="13" id="KW-1185">Reference proteome</keyword>
<comment type="catalytic activity">
    <reaction evidence="6 8">
        <text>lipid IVA (E. coli) + CMP-3-deoxy-beta-D-manno-octulosonate = alpha-Kdo-(2-&gt;6)-lipid IVA (E. coli) + CMP + H(+)</text>
        <dbReference type="Rhea" id="RHEA:28066"/>
        <dbReference type="ChEBI" id="CHEBI:15378"/>
        <dbReference type="ChEBI" id="CHEBI:58603"/>
        <dbReference type="ChEBI" id="CHEBI:60364"/>
        <dbReference type="ChEBI" id="CHEBI:60377"/>
        <dbReference type="ChEBI" id="CHEBI:85987"/>
        <dbReference type="EC" id="2.4.99.12"/>
    </reaction>
</comment>
<evidence type="ECO:0000256" key="7">
    <source>
        <dbReference type="PIRSR" id="PIRSR639901-1"/>
    </source>
</evidence>
<dbReference type="InterPro" id="IPR038107">
    <property type="entry name" value="Glycos_transf_N_sf"/>
</dbReference>
<keyword evidence="8" id="KW-0448">Lipopolysaccharide biosynthesis</keyword>
<evidence type="ECO:0000256" key="4">
    <source>
        <dbReference type="ARBA" id="ARBA00022679"/>
    </source>
</evidence>
<dbReference type="Gene3D" id="3.40.50.2000">
    <property type="entry name" value="Glycogen Phosphorylase B"/>
    <property type="match status" value="1"/>
</dbReference>
<dbReference type="GO" id="GO:0043842">
    <property type="term" value="F:Kdo transferase activity"/>
    <property type="evidence" value="ECO:0007669"/>
    <property type="project" value="UniProtKB-EC"/>
</dbReference>
<dbReference type="InterPro" id="IPR039901">
    <property type="entry name" value="Kdotransferase"/>
</dbReference>
<keyword evidence="4 8" id="KW-0808">Transferase</keyword>
<name>A0AAV5AX12_9FLAO</name>
<evidence type="ECO:0000256" key="6">
    <source>
        <dbReference type="ARBA" id="ARBA00049183"/>
    </source>
</evidence>
<evidence type="ECO:0000259" key="9">
    <source>
        <dbReference type="Pfam" id="PF04413"/>
    </source>
</evidence>
<dbReference type="PANTHER" id="PTHR42755">
    <property type="entry name" value="3-DEOXY-MANNO-OCTULOSONATE CYTIDYLYLTRANSFERASE"/>
    <property type="match status" value="1"/>
</dbReference>
<dbReference type="Proteomes" id="UP001207736">
    <property type="component" value="Unassembled WGS sequence"/>
</dbReference>
<keyword evidence="8" id="KW-0812">Transmembrane</keyword>
<dbReference type="GO" id="GO:0009244">
    <property type="term" value="P:lipopolysaccharide core region biosynthetic process"/>
    <property type="evidence" value="ECO:0007669"/>
    <property type="project" value="UniProtKB-UniRule"/>
</dbReference>
<keyword evidence="8" id="KW-1003">Cell membrane</keyword>
<keyword evidence="8" id="KW-0472">Membrane</keyword>
<evidence type="ECO:0000313" key="12">
    <source>
        <dbReference type="Proteomes" id="UP001207736"/>
    </source>
</evidence>
<dbReference type="GO" id="GO:0009245">
    <property type="term" value="P:lipid A biosynthetic process"/>
    <property type="evidence" value="ECO:0007669"/>
    <property type="project" value="TreeGrafter"/>
</dbReference>
<dbReference type="AlphaFoldDB" id="A0AAV5AX12"/>
<evidence type="ECO:0000256" key="3">
    <source>
        <dbReference type="ARBA" id="ARBA00019077"/>
    </source>
</evidence>
<comment type="pathway">
    <text evidence="1 8">Bacterial outer membrane biogenesis; LPS core biosynthesis.</text>
</comment>
<comment type="similarity">
    <text evidence="8">Belongs to the glycosyltransferase group 1 family.</text>
</comment>
<feature type="active site" description="Proton acceptor" evidence="7">
    <location>
        <position position="62"/>
    </location>
</feature>
<proteinExistence type="inferred from homology"/>
<evidence type="ECO:0000313" key="10">
    <source>
        <dbReference type="EMBL" id="GJM50880.1"/>
    </source>
</evidence>
<comment type="caution">
    <text evidence="10">The sequence shown here is derived from an EMBL/GenBank/DDBJ whole genome shotgun (WGS) entry which is preliminary data.</text>
</comment>
<reference evidence="10 13" key="1">
    <citation type="submission" date="2021-11" db="EMBL/GenBank/DDBJ databases">
        <title>Draft genome sequence of Capnocytophaga sp. strain KC07075 isolated from cat oral cavity.</title>
        <authorList>
            <person name="Suzuki M."/>
            <person name="Imaoka K."/>
            <person name="Kimura M."/>
            <person name="Morikawa S."/>
            <person name="Maeda K."/>
        </authorList>
    </citation>
    <scope>NUCLEOTIDE SEQUENCE</scope>
    <source>
        <strain evidence="10">KC07075</strain>
        <strain evidence="11 13">KC07079</strain>
    </source>
</reference>
<dbReference type="GO" id="GO:0005886">
    <property type="term" value="C:plasma membrane"/>
    <property type="evidence" value="ECO:0007669"/>
    <property type="project" value="UniProtKB-SubCell"/>
</dbReference>
<feature type="transmembrane region" description="Helical" evidence="8">
    <location>
        <begin position="6"/>
        <end position="25"/>
    </location>
</feature>
<dbReference type="InterPro" id="IPR007507">
    <property type="entry name" value="Glycos_transf_N"/>
</dbReference>
<evidence type="ECO:0000313" key="13">
    <source>
        <dbReference type="Proteomes" id="UP001208692"/>
    </source>
</evidence>
<evidence type="ECO:0000256" key="2">
    <source>
        <dbReference type="ARBA" id="ARBA00012621"/>
    </source>
</evidence>
<comment type="subcellular location">
    <subcellularLocation>
        <location evidence="8">Cell membrane</location>
    </subcellularLocation>
</comment>
<keyword evidence="8" id="KW-1133">Transmembrane helix</keyword>
<accession>A0AAV5AX12</accession>
<dbReference type="PANTHER" id="PTHR42755:SF1">
    <property type="entry name" value="3-DEOXY-D-MANNO-OCTULOSONIC ACID TRANSFERASE, MITOCHONDRIAL-RELATED"/>
    <property type="match status" value="1"/>
</dbReference>
<protein>
    <recommendedName>
        <fullName evidence="3 8">3-deoxy-D-manno-octulosonic acid transferase</fullName>
        <shortName evidence="8">Kdo transferase</shortName>
        <ecNumber evidence="2 8">2.4.99.12</ecNumber>
    </recommendedName>
    <alternativeName>
        <fullName evidence="5 8">Lipid IV(A) 3-deoxy-D-manno-octulosonic acid transferase</fullName>
    </alternativeName>
</protein>
<gene>
    <name evidence="10" type="primary">kdtA</name>
    <name evidence="10" type="ORF">RCZ15_18530</name>
    <name evidence="11" type="ORF">RCZ16_03510</name>
</gene>
<dbReference type="SUPFAM" id="SSF53756">
    <property type="entry name" value="UDP-Glycosyltransferase/glycogen phosphorylase"/>
    <property type="match status" value="1"/>
</dbReference>
<comment type="function">
    <text evidence="8">Involved in lipopolysaccharide (LPS) biosynthesis. Catalyzes the transfer of 3-deoxy-D-manno-octulosonate (Kdo) residue(s) from CMP-Kdo to lipid IV(A), the tetraacyldisaccharide-1,4'-bisphosphate precursor of lipid A.</text>
</comment>
<dbReference type="Proteomes" id="UP001208692">
    <property type="component" value="Unassembled WGS sequence"/>
</dbReference>
<dbReference type="EC" id="2.4.99.12" evidence="2 8"/>
<dbReference type="EMBL" id="BQKB01000007">
    <property type="protein sequence ID" value="GJM52033.1"/>
    <property type="molecule type" value="Genomic_DNA"/>
</dbReference>
<feature type="domain" description="3-deoxy-D-manno-octulosonic-acid transferase N-terminal" evidence="9">
    <location>
        <begin position="43"/>
        <end position="208"/>
    </location>
</feature>
<evidence type="ECO:0000256" key="8">
    <source>
        <dbReference type="RuleBase" id="RU365103"/>
    </source>
</evidence>
<dbReference type="Pfam" id="PF04413">
    <property type="entry name" value="Glycos_transf_N"/>
    <property type="match status" value="1"/>
</dbReference>